<organism evidence="1 2">
    <name type="scientific">Marine Group I thaumarchaeote</name>
    <dbReference type="NCBI Taxonomy" id="2511932"/>
    <lineage>
        <taxon>Archaea</taxon>
        <taxon>Nitrososphaerota</taxon>
        <taxon>Marine Group I</taxon>
    </lineage>
</organism>
<dbReference type="Proteomes" id="UP000575480">
    <property type="component" value="Unassembled WGS sequence"/>
</dbReference>
<accession>A0A7K4MW80</accession>
<protein>
    <submittedName>
        <fullName evidence="1">Uncharacterized protein</fullName>
    </submittedName>
</protein>
<reference evidence="1 2" key="1">
    <citation type="journal article" date="2019" name="Environ. Microbiol.">
        <title>Genomics insights into ecotype formation of ammonia-oxidizing archaea in the deep ocean.</title>
        <authorList>
            <person name="Wang Y."/>
            <person name="Huang J.M."/>
            <person name="Cui G.J."/>
            <person name="Nunoura T."/>
            <person name="Takaki Y."/>
            <person name="Li W.L."/>
            <person name="Li J."/>
            <person name="Gao Z.M."/>
            <person name="Takai K."/>
            <person name="Zhang A.Q."/>
            <person name="Stepanauskas R."/>
        </authorList>
    </citation>
    <scope>NUCLEOTIDE SEQUENCE [LARGE SCALE GENOMIC DNA]</scope>
    <source>
        <strain evidence="1 2">L15a</strain>
    </source>
</reference>
<proteinExistence type="predicted"/>
<comment type="caution">
    <text evidence="1">The sequence shown here is derived from an EMBL/GenBank/DDBJ whole genome shotgun (WGS) entry which is preliminary data.</text>
</comment>
<dbReference type="EMBL" id="JACATH010000012">
    <property type="protein sequence ID" value="NWJ57717.1"/>
    <property type="molecule type" value="Genomic_DNA"/>
</dbReference>
<evidence type="ECO:0000313" key="2">
    <source>
        <dbReference type="Proteomes" id="UP000575480"/>
    </source>
</evidence>
<name>A0A7K4MW80_9ARCH</name>
<gene>
    <name evidence="1" type="ORF">HX858_08220</name>
</gene>
<evidence type="ECO:0000313" key="1">
    <source>
        <dbReference type="EMBL" id="NWJ57717.1"/>
    </source>
</evidence>
<dbReference type="InterPro" id="IPR057895">
    <property type="entry name" value="Mom"/>
</dbReference>
<dbReference type="AlphaFoldDB" id="A0A7K4MW80"/>
<dbReference type="Pfam" id="PF25680">
    <property type="entry name" value="Mom"/>
    <property type="match status" value="1"/>
</dbReference>
<sequence length="191" mass="22327">MVKPSNLRVTRDFIEKWHYSRNVNGLTISQIFGLFYEKKLIGAMIYGSLAMANTWKKYAKEESKVVELKRLCCIDKTPKNTESYFIGKTLRWMKQNSAFDLVVSYSDTFYGHEGTIYKASNFKHCGMTTKGKVIDYDGRFYHDKCIRTYYVDKTGIKKVKPFAQRIKSALETGDAKYVQMPEKHIYIYPLK</sequence>